<dbReference type="RefSeq" id="XP_002286172.1">
    <property type="nucleotide sequence ID" value="XM_002286136.1"/>
</dbReference>
<evidence type="ECO:0000313" key="4">
    <source>
        <dbReference type="EMBL" id="EED95813.1"/>
    </source>
</evidence>
<dbReference type="Pfam" id="PF03457">
    <property type="entry name" value="HA"/>
    <property type="match status" value="2"/>
</dbReference>
<dbReference type="PaxDb" id="35128-Thaps1341"/>
<feature type="region of interest" description="Disordered" evidence="2">
    <location>
        <begin position="39"/>
        <end position="63"/>
    </location>
</feature>
<sequence length="661" mass="74704">MEWQRQQRGQQHQEGHGEEVPDDCVGEVANRHQEPTAHLSDQHELMHHHHHQQQTPQDDGSHHHLLQTQQTIAHQHPTQQLDEPVDQPVETEVYDDLADMSRYNQQEVATTTQHHTTTNDNEDNNNFTQAVAAAAASYGIPSHFHTAVERRALAGANGSALYGRCPFFSTNDVVDTTHNQQVNNVQTTSTNDEAASILQNNQYEEPLSVPVVDGDTQVVIGNETAVSTDRTHPADATIHLSHTRQSIQHQPPTTQQSFVSDTPMLNTTLVANLALASQDPEASHARQAMNALLKQQSNANLEIIRAEEDLKRAQERLDAAQQNRVTIDERIIAGAESLTDALLKENTRWNAMYRKLVAYKEQYGHCDVQRNPFRVDNGQIRAEVRRPANHPERLEPYKVIALNRIGFDWQPRANYWMEMYEQLKEYLQKSGGKMPPRVIKNEKFALGVWCESQLDNYRKFNSGKKGGHITQEKIDMLNQIGFVWDKQGHQWMSNYERLKEFKAKHGHCNAMASLNGGDKAFAQWITKQKKKYNNHKAGEKCNAVTTEQAALLEEIDFINSLTSGGRRDFPVVKRMKRMTSDTSSDACRSEFSHTVGVKNPMIQEQTALHGNTTLPQSETDNPCQVVDAVTKDNSERISGWIDLGDSAAMMNAVGQMLPEYN</sequence>
<dbReference type="InterPro" id="IPR005114">
    <property type="entry name" value="Helicase_assoc"/>
</dbReference>
<dbReference type="Gene3D" id="6.10.140.530">
    <property type="match status" value="2"/>
</dbReference>
<dbReference type="AlphaFoldDB" id="B8BQN2"/>
<dbReference type="EMBL" id="CM000638">
    <property type="protein sequence ID" value="EED95813.1"/>
    <property type="molecule type" value="Genomic_DNA"/>
</dbReference>
<dbReference type="PANTHER" id="PTHR33418:SF1">
    <property type="entry name" value="HELICASE-ASSOCIATED DOMAIN-CONTAINING PROTEIN"/>
    <property type="match status" value="1"/>
</dbReference>
<dbReference type="InParanoid" id="B8BQN2"/>
<feature type="coiled-coil region" evidence="1">
    <location>
        <begin position="289"/>
        <end position="330"/>
    </location>
</feature>
<keyword evidence="5" id="KW-1185">Reference proteome</keyword>
<feature type="compositionally biased region" description="Low complexity" evidence="2">
    <location>
        <begin position="1"/>
        <end position="10"/>
    </location>
</feature>
<name>B8BQN2_THAPS</name>
<evidence type="ECO:0000256" key="1">
    <source>
        <dbReference type="SAM" id="Coils"/>
    </source>
</evidence>
<reference evidence="4 5" key="2">
    <citation type="journal article" date="2008" name="Nature">
        <title>The Phaeodactylum genome reveals the evolutionary history of diatom genomes.</title>
        <authorList>
            <person name="Bowler C."/>
            <person name="Allen A.E."/>
            <person name="Badger J.H."/>
            <person name="Grimwood J."/>
            <person name="Jabbari K."/>
            <person name="Kuo A."/>
            <person name="Maheswari U."/>
            <person name="Martens C."/>
            <person name="Maumus F."/>
            <person name="Otillar R.P."/>
            <person name="Rayko E."/>
            <person name="Salamov A."/>
            <person name="Vandepoele K."/>
            <person name="Beszteri B."/>
            <person name="Gruber A."/>
            <person name="Heijde M."/>
            <person name="Katinka M."/>
            <person name="Mock T."/>
            <person name="Valentin K."/>
            <person name="Verret F."/>
            <person name="Berges J.A."/>
            <person name="Brownlee C."/>
            <person name="Cadoret J.P."/>
            <person name="Chiovitti A."/>
            <person name="Choi C.J."/>
            <person name="Coesel S."/>
            <person name="De Martino A."/>
            <person name="Detter J.C."/>
            <person name="Durkin C."/>
            <person name="Falciatore A."/>
            <person name="Fournet J."/>
            <person name="Haruta M."/>
            <person name="Huysman M.J."/>
            <person name="Jenkins B.D."/>
            <person name="Jiroutova K."/>
            <person name="Jorgensen R.E."/>
            <person name="Joubert Y."/>
            <person name="Kaplan A."/>
            <person name="Kroger N."/>
            <person name="Kroth P.G."/>
            <person name="La Roche J."/>
            <person name="Lindquist E."/>
            <person name="Lommer M."/>
            <person name="Martin-Jezequel V."/>
            <person name="Lopez P.J."/>
            <person name="Lucas S."/>
            <person name="Mangogna M."/>
            <person name="McGinnis K."/>
            <person name="Medlin L.K."/>
            <person name="Montsant A."/>
            <person name="Oudot-Le Secq M.P."/>
            <person name="Napoli C."/>
            <person name="Obornik M."/>
            <person name="Parker M.S."/>
            <person name="Petit J.L."/>
            <person name="Porcel B.M."/>
            <person name="Poulsen N."/>
            <person name="Robison M."/>
            <person name="Rychlewski L."/>
            <person name="Rynearson T.A."/>
            <person name="Schmutz J."/>
            <person name="Shapiro H."/>
            <person name="Siaut M."/>
            <person name="Stanley M."/>
            <person name="Sussman M.R."/>
            <person name="Taylor A.R."/>
            <person name="Vardi A."/>
            <person name="von Dassow P."/>
            <person name="Vyverman W."/>
            <person name="Willis A."/>
            <person name="Wyrwicz L.S."/>
            <person name="Rokhsar D.S."/>
            <person name="Weissenbach J."/>
            <person name="Armbrust E.V."/>
            <person name="Green B.R."/>
            <person name="Van de Peer Y."/>
            <person name="Grigoriev I.V."/>
        </authorList>
    </citation>
    <scope>NUCLEOTIDE SEQUENCE [LARGE SCALE GENOMIC DNA]</scope>
    <source>
        <strain evidence="4 5">CCMP1335</strain>
    </source>
</reference>
<evidence type="ECO:0000256" key="2">
    <source>
        <dbReference type="SAM" id="MobiDB-lite"/>
    </source>
</evidence>
<feature type="domain" description="Helicase-associated" evidence="3">
    <location>
        <begin position="489"/>
        <end position="557"/>
    </location>
</feature>
<accession>B8BQN2</accession>
<evidence type="ECO:0000313" key="5">
    <source>
        <dbReference type="Proteomes" id="UP000001449"/>
    </source>
</evidence>
<protein>
    <recommendedName>
        <fullName evidence="3">Helicase-associated domain-containing protein</fullName>
    </recommendedName>
</protein>
<dbReference type="HOGENOM" id="CLU_415349_0_0_1"/>
<dbReference type="KEGG" id="tps:THAPSDRAFT_1341"/>
<dbReference type="Proteomes" id="UP000001449">
    <property type="component" value="Chromosome 1"/>
</dbReference>
<dbReference type="GeneID" id="7451439"/>
<organism evidence="4 5">
    <name type="scientific">Thalassiosira pseudonana</name>
    <name type="common">Marine diatom</name>
    <name type="synonym">Cyclotella nana</name>
    <dbReference type="NCBI Taxonomy" id="35128"/>
    <lineage>
        <taxon>Eukaryota</taxon>
        <taxon>Sar</taxon>
        <taxon>Stramenopiles</taxon>
        <taxon>Ochrophyta</taxon>
        <taxon>Bacillariophyta</taxon>
        <taxon>Coscinodiscophyceae</taxon>
        <taxon>Thalassiosirophycidae</taxon>
        <taxon>Thalassiosirales</taxon>
        <taxon>Thalassiosiraceae</taxon>
        <taxon>Thalassiosira</taxon>
    </lineage>
</organism>
<reference evidence="4 5" key="1">
    <citation type="journal article" date="2004" name="Science">
        <title>The genome of the diatom Thalassiosira pseudonana: ecology, evolution, and metabolism.</title>
        <authorList>
            <person name="Armbrust E.V."/>
            <person name="Berges J.A."/>
            <person name="Bowler C."/>
            <person name="Green B.R."/>
            <person name="Martinez D."/>
            <person name="Putnam N.H."/>
            <person name="Zhou S."/>
            <person name="Allen A.E."/>
            <person name="Apt K.E."/>
            <person name="Bechner M."/>
            <person name="Brzezinski M.A."/>
            <person name="Chaal B.K."/>
            <person name="Chiovitti A."/>
            <person name="Davis A.K."/>
            <person name="Demarest M.S."/>
            <person name="Detter J.C."/>
            <person name="Glavina T."/>
            <person name="Goodstein D."/>
            <person name="Hadi M.Z."/>
            <person name="Hellsten U."/>
            <person name="Hildebrand M."/>
            <person name="Jenkins B.D."/>
            <person name="Jurka J."/>
            <person name="Kapitonov V.V."/>
            <person name="Kroger N."/>
            <person name="Lau W.W."/>
            <person name="Lane T.W."/>
            <person name="Larimer F.W."/>
            <person name="Lippmeier J.C."/>
            <person name="Lucas S."/>
            <person name="Medina M."/>
            <person name="Montsant A."/>
            <person name="Obornik M."/>
            <person name="Parker M.S."/>
            <person name="Palenik B."/>
            <person name="Pazour G.J."/>
            <person name="Richardson P.M."/>
            <person name="Rynearson T.A."/>
            <person name="Saito M.A."/>
            <person name="Schwartz D.C."/>
            <person name="Thamatrakoln K."/>
            <person name="Valentin K."/>
            <person name="Vardi A."/>
            <person name="Wilkerson F.P."/>
            <person name="Rokhsar D.S."/>
        </authorList>
    </citation>
    <scope>NUCLEOTIDE SEQUENCE [LARGE SCALE GENOMIC DNA]</scope>
    <source>
        <strain evidence="4 5">CCMP1335</strain>
    </source>
</reference>
<feature type="domain" description="Helicase-associated" evidence="3">
    <location>
        <begin position="414"/>
        <end position="482"/>
    </location>
</feature>
<proteinExistence type="predicted"/>
<feature type="region of interest" description="Disordered" evidence="2">
    <location>
        <begin position="1"/>
        <end position="23"/>
    </location>
</feature>
<evidence type="ECO:0000259" key="3">
    <source>
        <dbReference type="Pfam" id="PF03457"/>
    </source>
</evidence>
<dbReference type="PANTHER" id="PTHR33418">
    <property type="entry name" value="HELICASE-ASSOCIATED"/>
    <property type="match status" value="1"/>
</dbReference>
<gene>
    <name evidence="4" type="ORF">THAPSDRAFT_1341</name>
</gene>
<keyword evidence="1" id="KW-0175">Coiled coil</keyword>